<gene>
    <name evidence="2" type="ORF">F4560_001895</name>
</gene>
<comment type="caution">
    <text evidence="2">The sequence shown here is derived from an EMBL/GenBank/DDBJ whole genome shotgun (WGS) entry which is preliminary data.</text>
</comment>
<keyword evidence="3" id="KW-1185">Reference proteome</keyword>
<feature type="region of interest" description="Disordered" evidence="1">
    <location>
        <begin position="28"/>
        <end position="47"/>
    </location>
</feature>
<dbReference type="EMBL" id="JACHMO010000001">
    <property type="protein sequence ID" value="MBB5802127.1"/>
    <property type="molecule type" value="Genomic_DNA"/>
</dbReference>
<evidence type="ECO:0000313" key="3">
    <source>
        <dbReference type="Proteomes" id="UP000552097"/>
    </source>
</evidence>
<sequence length="47" mass="4346">MVTTGGAVWVGVSGSVINAESVELGAVGSADGSGISGPDGDTVDPVA</sequence>
<organism evidence="2 3">
    <name type="scientific">Saccharothrix ecbatanensis</name>
    <dbReference type="NCBI Taxonomy" id="1105145"/>
    <lineage>
        <taxon>Bacteria</taxon>
        <taxon>Bacillati</taxon>
        <taxon>Actinomycetota</taxon>
        <taxon>Actinomycetes</taxon>
        <taxon>Pseudonocardiales</taxon>
        <taxon>Pseudonocardiaceae</taxon>
        <taxon>Saccharothrix</taxon>
    </lineage>
</organism>
<reference evidence="2 3" key="1">
    <citation type="submission" date="2020-08" db="EMBL/GenBank/DDBJ databases">
        <title>Sequencing the genomes of 1000 actinobacteria strains.</title>
        <authorList>
            <person name="Klenk H.-P."/>
        </authorList>
    </citation>
    <scope>NUCLEOTIDE SEQUENCE [LARGE SCALE GENOMIC DNA]</scope>
    <source>
        <strain evidence="2 3">DSM 45486</strain>
    </source>
</reference>
<dbReference type="AlphaFoldDB" id="A0A7W9HH10"/>
<dbReference type="Proteomes" id="UP000552097">
    <property type="component" value="Unassembled WGS sequence"/>
</dbReference>
<evidence type="ECO:0000313" key="2">
    <source>
        <dbReference type="EMBL" id="MBB5802127.1"/>
    </source>
</evidence>
<name>A0A7W9HH10_9PSEU</name>
<dbReference type="RefSeq" id="WP_184918652.1">
    <property type="nucleotide sequence ID" value="NZ_JACHMO010000001.1"/>
</dbReference>
<accession>A0A7W9HH10</accession>
<protein>
    <submittedName>
        <fullName evidence="2">Uncharacterized protein</fullName>
    </submittedName>
</protein>
<evidence type="ECO:0000256" key="1">
    <source>
        <dbReference type="SAM" id="MobiDB-lite"/>
    </source>
</evidence>
<proteinExistence type="predicted"/>